<dbReference type="AlphaFoldDB" id="A0A5C6RFM9"/>
<reference evidence="2 3" key="1">
    <citation type="submission" date="2019-08" db="EMBL/GenBank/DDBJ databases">
        <title>Genome of Phaeodactylibacter luteus.</title>
        <authorList>
            <person name="Bowman J.P."/>
        </authorList>
    </citation>
    <scope>NUCLEOTIDE SEQUENCE [LARGE SCALE GENOMIC DNA]</scope>
    <source>
        <strain evidence="2 3">KCTC 42180</strain>
    </source>
</reference>
<evidence type="ECO:0000256" key="1">
    <source>
        <dbReference type="SAM" id="SignalP"/>
    </source>
</evidence>
<keyword evidence="1" id="KW-0732">Signal</keyword>
<keyword evidence="3" id="KW-1185">Reference proteome</keyword>
<sequence length="1065" mass="118520">MKKTFLALLLWSTPMLSYAQLLNGDDIRFTYQIVRFFSDYNGDEAVYVPPIPPIPQKEEHIIENEIFNVSTFPSQAIELYNCFKHSEESILNTEWADVYTGWPIYEVYAPLDIEVTNRYWENDSGDDCYWDGEELDGPRASHDSHFGHPRNIVAPSTIYEGQIGWSVTPQQGHITIGNTVRFRYHMAWNYLHGNTRQDPLDFGLLPANSSRSHHITRNLLDARPSGLGHLEGMKFTNTENNFSSDQPDIFYRFELQEATTVQIRTLNPQLQPGDHADTYLALWDEAGNFVSYSNDDNCSDLSRIQRTLQPGVYLLQLEISGDINQLEQSYLPAFDLEIRTGSAVQNLLLPEYGDGVWMANTYGINTNGDDYPFIGRFIIDGLNLHTENYFPRTEDPINVSGFSAVNCNDYQADWFSINFQRTNFPCGKYTFFIRDYDDGVGIEVDYDGDGIVDTSTPYYFVGNFDNEYNVGFTYELTPESKVTVEYIDVGGDGFLLMDVYKHELEFPTANGDQRFLSCTPLSPVSLEGGLPEDAVSAQWEQSTDLAAWQPVGMPNSLSYQPEALEQTTYFRLSATDLCGDTYYSDTLAKQRIQEPIDEYGTASWIGAMYEGDGQFIGRFASSDFLIHLDNWKGGAQAPISQIPGYDGCDPTSDNWQTTLRRTNWPCGDYAITLEEWEGDLALRIDENGDGIWDIERTAPCCTTETPITAEARLTSISQVEISFAGQGIPQGLALNFDRTGNGLQPGEISGDETLLFCETPQIISGTAGDAAGPFSYQWQDSTAMGAWQDIPDADGPDFQPANLSSPTWFRRAVVDTCGQRAYSNIVAKNWAQSPAPSNENGWLAMVFSGTDLERYAGSFSIPGQSLRLGEHLPSGWSSPSDIQGYTGCTISPDYWSIVFRKTGWRCANYDFHWIDLDDDARLLADTDGDGNWDYDSGLRTCCLSGGGLHDIIALNPNSVVEVQFKEYGGIAALNIEVSVSQEFIPQMNCRDAQIFLDENGLASITADLLDDGSDPYCGSLSLEADMLNFNCSHLGNNDVMLSGTNSAGNSAQCTANVTVADTTAP</sequence>
<gene>
    <name evidence="2" type="ORF">FRY97_21030</name>
</gene>
<dbReference type="Gene3D" id="2.60.120.380">
    <property type="match status" value="1"/>
</dbReference>
<dbReference type="Proteomes" id="UP000321580">
    <property type="component" value="Unassembled WGS sequence"/>
</dbReference>
<organism evidence="2 3">
    <name type="scientific">Phaeodactylibacter luteus</name>
    <dbReference type="NCBI Taxonomy" id="1564516"/>
    <lineage>
        <taxon>Bacteria</taxon>
        <taxon>Pseudomonadati</taxon>
        <taxon>Bacteroidota</taxon>
        <taxon>Saprospiria</taxon>
        <taxon>Saprospirales</taxon>
        <taxon>Haliscomenobacteraceae</taxon>
        <taxon>Phaeodactylibacter</taxon>
    </lineage>
</organism>
<proteinExistence type="predicted"/>
<evidence type="ECO:0000313" key="2">
    <source>
        <dbReference type="EMBL" id="TXB59733.1"/>
    </source>
</evidence>
<dbReference type="EMBL" id="VOOR01000088">
    <property type="protein sequence ID" value="TXB59733.1"/>
    <property type="molecule type" value="Genomic_DNA"/>
</dbReference>
<feature type="non-terminal residue" evidence="2">
    <location>
        <position position="1065"/>
    </location>
</feature>
<name>A0A5C6RFM9_9BACT</name>
<evidence type="ECO:0008006" key="4">
    <source>
        <dbReference type="Google" id="ProtNLM"/>
    </source>
</evidence>
<accession>A0A5C6RFM9</accession>
<comment type="caution">
    <text evidence="2">The sequence shown here is derived from an EMBL/GenBank/DDBJ whole genome shotgun (WGS) entry which is preliminary data.</text>
</comment>
<dbReference type="OrthoDB" id="906313at2"/>
<evidence type="ECO:0000313" key="3">
    <source>
        <dbReference type="Proteomes" id="UP000321580"/>
    </source>
</evidence>
<feature type="signal peptide" evidence="1">
    <location>
        <begin position="1"/>
        <end position="19"/>
    </location>
</feature>
<feature type="chain" id="PRO_5023035398" description="T9SS type A sorting domain-containing protein" evidence="1">
    <location>
        <begin position="20"/>
        <end position="1065"/>
    </location>
</feature>
<protein>
    <recommendedName>
        <fullName evidence="4">T9SS type A sorting domain-containing protein</fullName>
    </recommendedName>
</protein>